<evidence type="ECO:0000256" key="6">
    <source>
        <dbReference type="ARBA" id="ARBA00023125"/>
    </source>
</evidence>
<dbReference type="HAMAP" id="MF_00440">
    <property type="entry name" value="NrdR"/>
    <property type="match status" value="1"/>
</dbReference>
<evidence type="ECO:0000256" key="2">
    <source>
        <dbReference type="ARBA" id="ARBA00022741"/>
    </source>
</evidence>
<comment type="similarity">
    <text evidence="8">Belongs to the NrdR family.</text>
</comment>
<dbReference type="InterPro" id="IPR005144">
    <property type="entry name" value="ATP-cone_dom"/>
</dbReference>
<keyword evidence="3 8" id="KW-0862">Zinc</keyword>
<protein>
    <recommendedName>
        <fullName evidence="8">Transcriptional repressor NrdR</fullName>
    </recommendedName>
</protein>
<dbReference type="GO" id="GO:0005524">
    <property type="term" value="F:ATP binding"/>
    <property type="evidence" value="ECO:0007669"/>
    <property type="project" value="UniProtKB-UniRule"/>
</dbReference>
<accession>A0A2S6HJG2</accession>
<dbReference type="Pfam" id="PF22811">
    <property type="entry name" value="Zn_ribbon_NrdR"/>
    <property type="match status" value="1"/>
</dbReference>
<evidence type="ECO:0000256" key="4">
    <source>
        <dbReference type="ARBA" id="ARBA00022840"/>
    </source>
</evidence>
<evidence type="ECO:0000313" key="11">
    <source>
        <dbReference type="Proteomes" id="UP000237749"/>
    </source>
</evidence>
<dbReference type="GO" id="GO:0045892">
    <property type="term" value="P:negative regulation of DNA-templated transcription"/>
    <property type="evidence" value="ECO:0007669"/>
    <property type="project" value="UniProtKB-UniRule"/>
</dbReference>
<dbReference type="PANTHER" id="PTHR30455:SF2">
    <property type="entry name" value="TRANSCRIPTIONAL REPRESSOR NRDR"/>
    <property type="match status" value="1"/>
</dbReference>
<dbReference type="AlphaFoldDB" id="A0A2S6HJG2"/>
<dbReference type="GO" id="GO:0008270">
    <property type="term" value="F:zinc ion binding"/>
    <property type="evidence" value="ECO:0007669"/>
    <property type="project" value="UniProtKB-UniRule"/>
</dbReference>
<feature type="domain" description="ATP-cone" evidence="9">
    <location>
        <begin position="78"/>
        <end position="168"/>
    </location>
</feature>
<gene>
    <name evidence="8" type="primary">nrdR</name>
    <name evidence="10" type="ORF">BXY41_116154</name>
</gene>
<name>A0A2S6HJG2_9FIRM</name>
<keyword evidence="6 8" id="KW-0238">DNA-binding</keyword>
<feature type="zinc finger region" evidence="8">
    <location>
        <begin position="32"/>
        <end position="63"/>
    </location>
</feature>
<dbReference type="InterPro" id="IPR003796">
    <property type="entry name" value="RNR_NrdR-like"/>
</dbReference>
<comment type="caution">
    <text evidence="10">The sequence shown here is derived from an EMBL/GenBank/DDBJ whole genome shotgun (WGS) entry which is preliminary data.</text>
</comment>
<dbReference type="PROSITE" id="PS51161">
    <property type="entry name" value="ATP_CONE"/>
    <property type="match status" value="1"/>
</dbReference>
<keyword evidence="4 8" id="KW-0067">ATP-binding</keyword>
<dbReference type="GO" id="GO:0003677">
    <property type="term" value="F:DNA binding"/>
    <property type="evidence" value="ECO:0007669"/>
    <property type="project" value="UniProtKB-KW"/>
</dbReference>
<keyword evidence="2 8" id="KW-0547">Nucleotide-binding</keyword>
<comment type="function">
    <text evidence="8">Negatively regulates transcription of bacterial ribonucleotide reductase nrd genes and operons by binding to NrdR-boxes.</text>
</comment>
<keyword evidence="8" id="KW-0863">Zinc-finger</keyword>
<evidence type="ECO:0000256" key="8">
    <source>
        <dbReference type="HAMAP-Rule" id="MF_00440"/>
    </source>
</evidence>
<dbReference type="InterPro" id="IPR055173">
    <property type="entry name" value="NrdR-like_N"/>
</dbReference>
<evidence type="ECO:0000256" key="3">
    <source>
        <dbReference type="ARBA" id="ARBA00022833"/>
    </source>
</evidence>
<evidence type="ECO:0000313" key="10">
    <source>
        <dbReference type="EMBL" id="PPK77609.1"/>
    </source>
</evidence>
<keyword evidence="11" id="KW-1185">Reference proteome</keyword>
<evidence type="ECO:0000256" key="1">
    <source>
        <dbReference type="ARBA" id="ARBA00022491"/>
    </source>
</evidence>
<reference evidence="10 11" key="1">
    <citation type="submission" date="2018-02" db="EMBL/GenBank/DDBJ databases">
        <title>Genomic Encyclopedia of Archaeal and Bacterial Type Strains, Phase II (KMG-II): from individual species to whole genera.</title>
        <authorList>
            <person name="Goeker M."/>
        </authorList>
    </citation>
    <scope>NUCLEOTIDE SEQUENCE [LARGE SCALE GENOMIC DNA]</scope>
    <source>
        <strain evidence="10 11">DSM 3808</strain>
    </source>
</reference>
<keyword evidence="8" id="KW-0479">Metal-binding</keyword>
<evidence type="ECO:0000256" key="7">
    <source>
        <dbReference type="ARBA" id="ARBA00023163"/>
    </source>
</evidence>
<dbReference type="Proteomes" id="UP000237749">
    <property type="component" value="Unassembled WGS sequence"/>
</dbReference>
<keyword evidence="5 8" id="KW-0805">Transcription regulation</keyword>
<dbReference type="NCBIfam" id="TIGR00244">
    <property type="entry name" value="transcriptional regulator NrdR"/>
    <property type="match status" value="1"/>
</dbReference>
<dbReference type="Pfam" id="PF03477">
    <property type="entry name" value="ATP-cone"/>
    <property type="match status" value="1"/>
</dbReference>
<evidence type="ECO:0000259" key="9">
    <source>
        <dbReference type="PROSITE" id="PS51161"/>
    </source>
</evidence>
<sequence>MEDGLANLRIVSYDIHNKSYSPKDRRIRGVKCPFCNEADTKVIDSRPADDNSSIRRRRQCEKCGKRFTTYEKLETMPLMVIKKDNSREVYDRSKIESGILHSCHKRPVSSQQIAAMVDEIETQVFNREEKEVESTVIGELVMKKLQEVDEVAYVRFASVYREFKDVNTFMEEIGKLLKK</sequence>
<dbReference type="PANTHER" id="PTHR30455">
    <property type="entry name" value="TRANSCRIPTIONAL REPRESSOR NRDR"/>
    <property type="match status" value="1"/>
</dbReference>
<proteinExistence type="inferred from homology"/>
<evidence type="ECO:0000256" key="5">
    <source>
        <dbReference type="ARBA" id="ARBA00023015"/>
    </source>
</evidence>
<keyword evidence="1 8" id="KW-0678">Repressor</keyword>
<dbReference type="EMBL" id="PTJA01000016">
    <property type="protein sequence ID" value="PPK77609.1"/>
    <property type="molecule type" value="Genomic_DNA"/>
</dbReference>
<organism evidence="10 11">
    <name type="scientific">Lacrimispora xylanisolvens</name>
    <dbReference type="NCBI Taxonomy" id="384636"/>
    <lineage>
        <taxon>Bacteria</taxon>
        <taxon>Bacillati</taxon>
        <taxon>Bacillota</taxon>
        <taxon>Clostridia</taxon>
        <taxon>Lachnospirales</taxon>
        <taxon>Lachnospiraceae</taxon>
        <taxon>Lacrimispora</taxon>
    </lineage>
</organism>
<keyword evidence="7 8" id="KW-0804">Transcription</keyword>
<comment type="cofactor">
    <cofactor evidence="8">
        <name>Zn(2+)</name>
        <dbReference type="ChEBI" id="CHEBI:29105"/>
    </cofactor>
    <text evidence="8">Binds 1 zinc ion.</text>
</comment>